<dbReference type="InterPro" id="IPR036942">
    <property type="entry name" value="Beta-barrel_TonB_sf"/>
</dbReference>
<keyword evidence="2 8" id="KW-0813">Transport</keyword>
<dbReference type="InterPro" id="IPR039426">
    <property type="entry name" value="TonB-dep_rcpt-like"/>
</dbReference>
<dbReference type="SUPFAM" id="SSF56935">
    <property type="entry name" value="Porins"/>
    <property type="match status" value="1"/>
</dbReference>
<dbReference type="Pfam" id="PF07715">
    <property type="entry name" value="Plug"/>
    <property type="match status" value="1"/>
</dbReference>
<dbReference type="Proteomes" id="UP000557872">
    <property type="component" value="Unassembled WGS sequence"/>
</dbReference>
<dbReference type="Gene3D" id="2.170.130.10">
    <property type="entry name" value="TonB-dependent receptor, plug domain"/>
    <property type="match status" value="1"/>
</dbReference>
<dbReference type="InterPro" id="IPR000531">
    <property type="entry name" value="Beta-barrel_TonB"/>
</dbReference>
<feature type="signal peptide" evidence="10">
    <location>
        <begin position="1"/>
        <end position="23"/>
    </location>
</feature>
<evidence type="ECO:0000256" key="3">
    <source>
        <dbReference type="ARBA" id="ARBA00022452"/>
    </source>
</evidence>
<reference evidence="13 14" key="1">
    <citation type="submission" date="2020-07" db="EMBL/GenBank/DDBJ databases">
        <title>Roseicoccus Jingziensis gen. nov., sp. nov., isolated from coastal seawater.</title>
        <authorList>
            <person name="Feng X."/>
        </authorList>
    </citation>
    <scope>NUCLEOTIDE SEQUENCE [LARGE SCALE GENOMIC DNA]</scope>
    <source>
        <strain evidence="13 14">N1E253</strain>
    </source>
</reference>
<comment type="subcellular location">
    <subcellularLocation>
        <location evidence="1 8">Cell outer membrane</location>
        <topology evidence="1 8">Multi-pass membrane protein</topology>
    </subcellularLocation>
</comment>
<keyword evidence="10" id="KW-0732">Signal</keyword>
<evidence type="ECO:0000259" key="11">
    <source>
        <dbReference type="Pfam" id="PF00593"/>
    </source>
</evidence>
<keyword evidence="13" id="KW-0675">Receptor</keyword>
<name>A0A851GJJ5_9BACT</name>
<gene>
    <name evidence="13" type="ORF">HW115_04470</name>
</gene>
<keyword evidence="3 8" id="KW-1134">Transmembrane beta strand</keyword>
<keyword evidence="4 8" id="KW-0812">Transmembrane</keyword>
<evidence type="ECO:0000256" key="7">
    <source>
        <dbReference type="ARBA" id="ARBA00023237"/>
    </source>
</evidence>
<evidence type="ECO:0000313" key="14">
    <source>
        <dbReference type="Proteomes" id="UP000557872"/>
    </source>
</evidence>
<dbReference type="Pfam" id="PF00593">
    <property type="entry name" value="TonB_dep_Rec_b-barrel"/>
    <property type="match status" value="1"/>
</dbReference>
<dbReference type="EMBL" id="JACBAZ010000001">
    <property type="protein sequence ID" value="NWK54850.1"/>
    <property type="molecule type" value="Genomic_DNA"/>
</dbReference>
<evidence type="ECO:0000256" key="1">
    <source>
        <dbReference type="ARBA" id="ARBA00004571"/>
    </source>
</evidence>
<dbReference type="Gene3D" id="2.40.170.20">
    <property type="entry name" value="TonB-dependent receptor, beta-barrel domain"/>
    <property type="match status" value="1"/>
</dbReference>
<organism evidence="13 14">
    <name type="scientific">Oceaniferula marina</name>
    <dbReference type="NCBI Taxonomy" id="2748318"/>
    <lineage>
        <taxon>Bacteria</taxon>
        <taxon>Pseudomonadati</taxon>
        <taxon>Verrucomicrobiota</taxon>
        <taxon>Verrucomicrobiia</taxon>
        <taxon>Verrucomicrobiales</taxon>
        <taxon>Verrucomicrobiaceae</taxon>
        <taxon>Oceaniferula</taxon>
    </lineage>
</organism>
<accession>A0A851GJJ5</accession>
<sequence length="739" mass="82331">MNKAIQTTTKVWAISVMSLGAMAALSAAEEEGELSPLTVVGSKDRVLDLVGSAVYIDEEDLKQQNYTSINRILAKVPGVYIREEDGYGNFPNISIRGSLGTRSEKTTIMEDGILSSPAAYSAPAAYYSPNAARMNAFEVLKGSSQIKYGPHTTGGVINYLSTPIPDEQAFYAKFTYGSDNTFLGHAHFGDTIQTENNGTFGYLLEMFYHQTDGFRDIQGLNQDTGFQRIEPMLKLFWEPDTALKQRFEFKYGYTEFDADETYLGLSERDVKRNPHDRYAATKYDNIDTFHHRTYLKYTAEPTSDFRLEAAGYYNRFNRNWYKLNKVNGSSLHSALLDPAKVTSLKGLTAGDIIDVKANNRDYRSYGAQFASTYDFLVGEVENSLTAGVRVHKDYVDRYQWVDTYESTGTGDFFLDSKGVHGSDSNRRQETVATSVFIEDEIKSGKLTLRPGVRFEFMQFDYDDYNNGTSRSDDLNTWAGGMGGTYELCETDRIFGGIYRGISTPSPKGYTDPDPAEQTDEETSISYELGWRHQNTDNAVGFELVGFYTDFDNLLAPAAGAGLGDPANGGEAEVYGIEAQITYDPAVASGQAYRVPMYISATWTSATLQENLATDTGNVYTDFRGGDETGNDIPYIPEWKLAAGVGVDFTQWGAFLDATWTSEMYGTGGNYSDQVVSSREGEIDEMFLVDLSAWYQINDNWRLIGGVYNIFDEVGVVSRLPEGPRTNQGRNLYCGFEVQF</sequence>
<keyword evidence="5 9" id="KW-0798">TonB box</keyword>
<keyword evidence="7 8" id="KW-0998">Cell outer membrane</keyword>
<dbReference type="RefSeq" id="WP_178931353.1">
    <property type="nucleotide sequence ID" value="NZ_JACBAZ010000001.1"/>
</dbReference>
<evidence type="ECO:0000256" key="6">
    <source>
        <dbReference type="ARBA" id="ARBA00023136"/>
    </source>
</evidence>
<keyword evidence="6 8" id="KW-0472">Membrane</keyword>
<proteinExistence type="inferred from homology"/>
<evidence type="ECO:0000256" key="5">
    <source>
        <dbReference type="ARBA" id="ARBA00023077"/>
    </source>
</evidence>
<dbReference type="AlphaFoldDB" id="A0A851GJJ5"/>
<comment type="similarity">
    <text evidence="8 9">Belongs to the TonB-dependent receptor family.</text>
</comment>
<evidence type="ECO:0000256" key="10">
    <source>
        <dbReference type="SAM" id="SignalP"/>
    </source>
</evidence>
<dbReference type="PANTHER" id="PTHR30442">
    <property type="entry name" value="IRON III DICITRATE TRANSPORT PROTEIN FECA"/>
    <property type="match status" value="1"/>
</dbReference>
<evidence type="ECO:0000313" key="13">
    <source>
        <dbReference type="EMBL" id="NWK54850.1"/>
    </source>
</evidence>
<evidence type="ECO:0000259" key="12">
    <source>
        <dbReference type="Pfam" id="PF07715"/>
    </source>
</evidence>
<dbReference type="InterPro" id="IPR037066">
    <property type="entry name" value="Plug_dom_sf"/>
</dbReference>
<comment type="caution">
    <text evidence="13">The sequence shown here is derived from an EMBL/GenBank/DDBJ whole genome shotgun (WGS) entry which is preliminary data.</text>
</comment>
<evidence type="ECO:0000256" key="2">
    <source>
        <dbReference type="ARBA" id="ARBA00022448"/>
    </source>
</evidence>
<feature type="domain" description="TonB-dependent receptor plug" evidence="12">
    <location>
        <begin position="48"/>
        <end position="156"/>
    </location>
</feature>
<protein>
    <submittedName>
        <fullName evidence="13">TonB-dependent receptor</fullName>
    </submittedName>
</protein>
<feature type="chain" id="PRO_5032998624" evidence="10">
    <location>
        <begin position="24"/>
        <end position="739"/>
    </location>
</feature>
<feature type="domain" description="TonB-dependent receptor-like beta-barrel" evidence="11">
    <location>
        <begin position="247"/>
        <end position="709"/>
    </location>
</feature>
<evidence type="ECO:0000256" key="4">
    <source>
        <dbReference type="ARBA" id="ARBA00022692"/>
    </source>
</evidence>
<dbReference type="GO" id="GO:0009279">
    <property type="term" value="C:cell outer membrane"/>
    <property type="evidence" value="ECO:0007669"/>
    <property type="project" value="UniProtKB-SubCell"/>
</dbReference>
<dbReference type="PROSITE" id="PS52016">
    <property type="entry name" value="TONB_DEPENDENT_REC_3"/>
    <property type="match status" value="1"/>
</dbReference>
<evidence type="ECO:0000256" key="9">
    <source>
        <dbReference type="RuleBase" id="RU003357"/>
    </source>
</evidence>
<dbReference type="PANTHER" id="PTHR30442:SF0">
    <property type="entry name" value="FE(3+) DICITRATE TRANSPORT PROTEIN FECA"/>
    <property type="match status" value="1"/>
</dbReference>
<keyword evidence="14" id="KW-1185">Reference proteome</keyword>
<dbReference type="InterPro" id="IPR012910">
    <property type="entry name" value="Plug_dom"/>
</dbReference>
<evidence type="ECO:0000256" key="8">
    <source>
        <dbReference type="PROSITE-ProRule" id="PRU01360"/>
    </source>
</evidence>
<dbReference type="GO" id="GO:0033214">
    <property type="term" value="P:siderophore-iron import into cell"/>
    <property type="evidence" value="ECO:0007669"/>
    <property type="project" value="TreeGrafter"/>
</dbReference>